<feature type="region of interest" description="Disordered" evidence="6">
    <location>
        <begin position="1"/>
        <end position="101"/>
    </location>
</feature>
<dbReference type="PRINTS" id="PR00658">
    <property type="entry name" value="CD44"/>
</dbReference>
<dbReference type="GO" id="GO:0007155">
    <property type="term" value="P:cell adhesion"/>
    <property type="evidence" value="ECO:0007669"/>
    <property type="project" value="InterPro"/>
</dbReference>
<evidence type="ECO:0000256" key="1">
    <source>
        <dbReference type="ARBA" id="ARBA00004613"/>
    </source>
</evidence>
<keyword evidence="4" id="KW-0654">Proteoglycan</keyword>
<dbReference type="GO" id="GO:0005540">
    <property type="term" value="F:hyaluronic acid binding"/>
    <property type="evidence" value="ECO:0007669"/>
    <property type="project" value="InterPro"/>
</dbReference>
<reference evidence="8" key="2">
    <citation type="submission" date="2025-09" db="UniProtKB">
        <authorList>
            <consortium name="Ensembl"/>
        </authorList>
    </citation>
    <scope>IDENTIFICATION</scope>
</reference>
<dbReference type="GO" id="GO:0004896">
    <property type="term" value="F:cytokine receptor activity"/>
    <property type="evidence" value="ECO:0007669"/>
    <property type="project" value="TreeGrafter"/>
</dbReference>
<dbReference type="Proteomes" id="UP000694403">
    <property type="component" value="Unplaced"/>
</dbReference>
<accession>A0A8C3RNU1</accession>
<proteinExistence type="predicted"/>
<evidence type="ECO:0000256" key="6">
    <source>
        <dbReference type="SAM" id="MobiDB-lite"/>
    </source>
</evidence>
<organism evidence="8 9">
    <name type="scientific">Chelydra serpentina</name>
    <name type="common">Snapping turtle</name>
    <name type="synonym">Testudo serpentina</name>
    <dbReference type="NCBI Taxonomy" id="8475"/>
    <lineage>
        <taxon>Eukaryota</taxon>
        <taxon>Metazoa</taxon>
        <taxon>Chordata</taxon>
        <taxon>Craniata</taxon>
        <taxon>Vertebrata</taxon>
        <taxon>Euteleostomi</taxon>
        <taxon>Archelosauria</taxon>
        <taxon>Testudinata</taxon>
        <taxon>Testudines</taxon>
        <taxon>Cryptodira</taxon>
        <taxon>Durocryptodira</taxon>
        <taxon>Americhelydia</taxon>
        <taxon>Chelydroidea</taxon>
        <taxon>Chelydridae</taxon>
        <taxon>Chelydra</taxon>
    </lineage>
</organism>
<feature type="region of interest" description="Disordered" evidence="6">
    <location>
        <begin position="164"/>
        <end position="213"/>
    </location>
</feature>
<dbReference type="AlphaFoldDB" id="A0A8C3RNU1"/>
<sequence>MSERAMFSNGVAKHEDSAQDPLLHTVHPGWGNADKYPTNVTRDDVLPGIIPLSENDQEKESSHTAVTSNDGAIYEDSTHDSLPPDNQPGWGSEDKYPTNTSRDYVIPGFIPENEDESYTAVVSNDGATHEGSTQDPLLHSVHPGWGNEDKYLTATSRDDVLPGIIPPSETEHKNESSHTAVVSNDGIKHEDSTKDPLSPGIQPGEDNEDKYPTNNPIDNLIPGVFSDIERGHGRGPAPTATSSTHNKYGGRRQVTAPKVDSQPRSAQIPEWLIIVASLLALTLILAVCIAVNSRRRCGQKKKLVINNGKGSVSDKKMGGLNGEASKSQEMVHLVHKEQPDNRTGSCDEFLTTDETQNQQEANMKTGV</sequence>
<evidence type="ECO:0008006" key="10">
    <source>
        <dbReference type="Google" id="ProtNLM"/>
    </source>
</evidence>
<keyword evidence="3" id="KW-0732">Signal</keyword>
<dbReference type="InterPro" id="IPR043210">
    <property type="entry name" value="CD44_antigen-like"/>
</dbReference>
<dbReference type="GO" id="GO:0016323">
    <property type="term" value="C:basolateral plasma membrane"/>
    <property type="evidence" value="ECO:0007669"/>
    <property type="project" value="TreeGrafter"/>
</dbReference>
<name>A0A8C3RNU1_CHESE</name>
<feature type="region of interest" description="Disordered" evidence="6">
    <location>
        <begin position="229"/>
        <end position="261"/>
    </location>
</feature>
<dbReference type="Ensembl" id="ENSCSRT00000001547.1">
    <property type="protein sequence ID" value="ENSCSRP00000001499.1"/>
    <property type="gene ID" value="ENSCSRG00000001207.1"/>
</dbReference>
<dbReference type="PANTHER" id="PTHR10225:SF6">
    <property type="entry name" value="CD44 ANTIGEN"/>
    <property type="match status" value="1"/>
</dbReference>
<evidence type="ECO:0000256" key="7">
    <source>
        <dbReference type="SAM" id="Phobius"/>
    </source>
</evidence>
<evidence type="ECO:0000256" key="5">
    <source>
        <dbReference type="ARBA" id="ARBA00023180"/>
    </source>
</evidence>
<reference evidence="8" key="1">
    <citation type="submission" date="2025-08" db="UniProtKB">
        <authorList>
            <consortium name="Ensembl"/>
        </authorList>
    </citation>
    <scope>IDENTIFICATION</scope>
</reference>
<keyword evidence="7" id="KW-0812">Transmembrane</keyword>
<keyword evidence="2" id="KW-0964">Secreted</keyword>
<dbReference type="GO" id="GO:0006954">
    <property type="term" value="P:inflammatory response"/>
    <property type="evidence" value="ECO:0007669"/>
    <property type="project" value="TreeGrafter"/>
</dbReference>
<feature type="transmembrane region" description="Helical" evidence="7">
    <location>
        <begin position="271"/>
        <end position="292"/>
    </location>
</feature>
<dbReference type="PANTHER" id="PTHR10225">
    <property type="entry name" value="HYALURONAN RECEPTOR"/>
    <property type="match status" value="1"/>
</dbReference>
<evidence type="ECO:0000313" key="8">
    <source>
        <dbReference type="Ensembl" id="ENSCSRP00000001499.1"/>
    </source>
</evidence>
<keyword evidence="9" id="KW-1185">Reference proteome</keyword>
<dbReference type="GO" id="GO:0035692">
    <property type="term" value="C:macrophage migration inhibitory factor receptor complex"/>
    <property type="evidence" value="ECO:0007669"/>
    <property type="project" value="TreeGrafter"/>
</dbReference>
<protein>
    <recommendedName>
        <fullName evidence="10">CD44 antigen</fullName>
    </recommendedName>
</protein>
<keyword evidence="7" id="KW-0472">Membrane</keyword>
<evidence type="ECO:0000256" key="2">
    <source>
        <dbReference type="ARBA" id="ARBA00022525"/>
    </source>
</evidence>
<comment type="subcellular location">
    <subcellularLocation>
        <location evidence="1">Secreted</location>
    </subcellularLocation>
</comment>
<keyword evidence="7" id="KW-1133">Transmembrane helix</keyword>
<evidence type="ECO:0000313" key="9">
    <source>
        <dbReference type="Proteomes" id="UP000694403"/>
    </source>
</evidence>
<evidence type="ECO:0000256" key="3">
    <source>
        <dbReference type="ARBA" id="ARBA00022729"/>
    </source>
</evidence>
<dbReference type="GO" id="GO:0005576">
    <property type="term" value="C:extracellular region"/>
    <property type="evidence" value="ECO:0007669"/>
    <property type="project" value="UniProtKB-SubCell"/>
</dbReference>
<evidence type="ECO:0000256" key="4">
    <source>
        <dbReference type="ARBA" id="ARBA00022974"/>
    </source>
</evidence>
<keyword evidence="5" id="KW-0325">Glycoprotein</keyword>
<dbReference type="InterPro" id="IPR001231">
    <property type="entry name" value="CD44_antigen"/>
</dbReference>
<dbReference type="GO" id="GO:0070374">
    <property type="term" value="P:positive regulation of ERK1 and ERK2 cascade"/>
    <property type="evidence" value="ECO:0007669"/>
    <property type="project" value="TreeGrafter"/>
</dbReference>